<dbReference type="PANTHER" id="PTHR10075:SF100">
    <property type="entry name" value="FASCICLIN-2"/>
    <property type="match status" value="1"/>
</dbReference>
<dbReference type="Pfam" id="PF07679">
    <property type="entry name" value="I-set"/>
    <property type="match status" value="2"/>
</dbReference>
<keyword evidence="1" id="KW-1015">Disulfide bond</keyword>
<name>A0A8C3NN22_9PASS</name>
<dbReference type="Pfam" id="PF13927">
    <property type="entry name" value="Ig_3"/>
    <property type="match status" value="1"/>
</dbReference>
<feature type="domain" description="Ig-like" evidence="4">
    <location>
        <begin position="257"/>
        <end position="349"/>
    </location>
</feature>
<dbReference type="Proteomes" id="UP000694396">
    <property type="component" value="Unplaced"/>
</dbReference>
<dbReference type="CDD" id="cd00096">
    <property type="entry name" value="Ig"/>
    <property type="match status" value="1"/>
</dbReference>
<dbReference type="AlphaFoldDB" id="A0A8C3NN22"/>
<dbReference type="FunFam" id="2.60.40.10:FF:000032">
    <property type="entry name" value="palladin isoform X1"/>
    <property type="match status" value="1"/>
</dbReference>
<proteinExistence type="predicted"/>
<evidence type="ECO:0000256" key="2">
    <source>
        <dbReference type="ARBA" id="ARBA00023319"/>
    </source>
</evidence>
<dbReference type="SMART" id="SM00408">
    <property type="entry name" value="IGc2"/>
    <property type="match status" value="3"/>
</dbReference>
<accession>A0A8C3NN22</accession>
<dbReference type="InterPro" id="IPR013098">
    <property type="entry name" value="Ig_I-set"/>
</dbReference>
<dbReference type="PANTHER" id="PTHR10075">
    <property type="entry name" value="BASIGIN RELATED"/>
    <property type="match status" value="1"/>
</dbReference>
<dbReference type="InterPro" id="IPR013783">
    <property type="entry name" value="Ig-like_fold"/>
</dbReference>
<organism evidence="5 6">
    <name type="scientific">Cyanoderma ruficeps</name>
    <name type="common">rufous-capped babbler</name>
    <dbReference type="NCBI Taxonomy" id="181631"/>
    <lineage>
        <taxon>Eukaryota</taxon>
        <taxon>Metazoa</taxon>
        <taxon>Chordata</taxon>
        <taxon>Craniata</taxon>
        <taxon>Vertebrata</taxon>
        <taxon>Euteleostomi</taxon>
        <taxon>Archelosauria</taxon>
        <taxon>Archosauria</taxon>
        <taxon>Dinosauria</taxon>
        <taxon>Saurischia</taxon>
        <taxon>Theropoda</taxon>
        <taxon>Coelurosauria</taxon>
        <taxon>Aves</taxon>
        <taxon>Neognathae</taxon>
        <taxon>Neoaves</taxon>
        <taxon>Telluraves</taxon>
        <taxon>Australaves</taxon>
        <taxon>Passeriformes</taxon>
        <taxon>Sylvioidea</taxon>
        <taxon>Timaliidae</taxon>
        <taxon>Cyanoderma</taxon>
    </lineage>
</organism>
<feature type="compositionally biased region" description="Gly residues" evidence="3">
    <location>
        <begin position="471"/>
        <end position="482"/>
    </location>
</feature>
<keyword evidence="6" id="KW-1185">Reference proteome</keyword>
<sequence length="482" mass="50719">MAAFPAGTQRAVLRLQAVREEDSGLYGCHALGQAGSAFHSTLLTVGSAPHFPEPLGDMEVKVGDSVSMLCRVEGSPLPQVTWSRQDGKPVVGWQGPRGVSMCTHLFVFLTCPPALRGLFPLEMLLGQGMVVPVLELARGSPAPPGDHYSIQADGSLHMDQASPGDAGTFTCEVTNALGSHRQDVSLVIHGESLPSSLPFPLQGTEPIPLSPHYQLDPDGTLLIPSSSSGDAGTYFCTATNAAGFSSREMQLSISTKPRISVNGSQASDPVTILAVLGQDTTLPCEVQGFPPPLVVWSREPHFSVPSPPRYSVLPSGSLHLAEPQVTDSGLYTCTATNTAGNASLSYSLNVQGSDTPPWLPQGSSSIPSPCPLLNSPLLALPAPFQVTRGRSLPPAPHRSPCWCAETGHGWWQDRPRTCCPCPSLQVAEGWAPCGWAGWCGGVPGQRDSAGHPSGAWSRRALRLPRQQLGRAGPGRGAGHSAR</sequence>
<dbReference type="InterPro" id="IPR007110">
    <property type="entry name" value="Ig-like_dom"/>
</dbReference>
<evidence type="ECO:0000313" key="5">
    <source>
        <dbReference type="Ensembl" id="ENSCRFP00000000321.1"/>
    </source>
</evidence>
<evidence type="ECO:0000256" key="1">
    <source>
        <dbReference type="ARBA" id="ARBA00023157"/>
    </source>
</evidence>
<feature type="region of interest" description="Disordered" evidence="3">
    <location>
        <begin position="461"/>
        <end position="482"/>
    </location>
</feature>
<protein>
    <recommendedName>
        <fullName evidence="4">Ig-like domain-containing protein</fullName>
    </recommendedName>
</protein>
<reference evidence="5" key="2">
    <citation type="submission" date="2025-09" db="UniProtKB">
        <authorList>
            <consortium name="Ensembl"/>
        </authorList>
    </citation>
    <scope>IDENTIFICATION</scope>
</reference>
<dbReference type="Ensembl" id="ENSCRFT00000000344.1">
    <property type="protein sequence ID" value="ENSCRFP00000000321.1"/>
    <property type="gene ID" value="ENSCRFG00000000289.1"/>
</dbReference>
<keyword evidence="2" id="KW-0393">Immunoglobulin domain</keyword>
<dbReference type="SMART" id="SM00409">
    <property type="entry name" value="IG"/>
    <property type="match status" value="4"/>
</dbReference>
<dbReference type="InterPro" id="IPR036179">
    <property type="entry name" value="Ig-like_dom_sf"/>
</dbReference>
<dbReference type="SUPFAM" id="SSF48726">
    <property type="entry name" value="Immunoglobulin"/>
    <property type="match status" value="4"/>
</dbReference>
<evidence type="ECO:0000256" key="3">
    <source>
        <dbReference type="SAM" id="MobiDB-lite"/>
    </source>
</evidence>
<evidence type="ECO:0000313" key="6">
    <source>
        <dbReference type="Proteomes" id="UP000694396"/>
    </source>
</evidence>
<dbReference type="Gene3D" id="2.60.40.10">
    <property type="entry name" value="Immunoglobulins"/>
    <property type="match status" value="3"/>
</dbReference>
<reference evidence="5" key="1">
    <citation type="submission" date="2025-08" db="UniProtKB">
        <authorList>
            <consortium name="Ensembl"/>
        </authorList>
    </citation>
    <scope>IDENTIFICATION</scope>
</reference>
<dbReference type="InterPro" id="IPR003598">
    <property type="entry name" value="Ig_sub2"/>
</dbReference>
<feature type="domain" description="Ig-like" evidence="4">
    <location>
        <begin position="49"/>
        <end position="185"/>
    </location>
</feature>
<evidence type="ECO:0000259" key="4">
    <source>
        <dbReference type="PROSITE" id="PS50835"/>
    </source>
</evidence>
<dbReference type="InterPro" id="IPR003599">
    <property type="entry name" value="Ig_sub"/>
</dbReference>
<dbReference type="PROSITE" id="PS50835">
    <property type="entry name" value="IG_LIKE"/>
    <property type="match status" value="2"/>
</dbReference>